<keyword evidence="2" id="KW-1185">Reference proteome</keyword>
<evidence type="ECO:0000313" key="1">
    <source>
        <dbReference type="EMBL" id="KAH3840498.1"/>
    </source>
</evidence>
<proteinExistence type="predicted"/>
<dbReference type="EMBL" id="JAIWYP010000004">
    <property type="protein sequence ID" value="KAH3840498.1"/>
    <property type="molecule type" value="Genomic_DNA"/>
</dbReference>
<comment type="caution">
    <text evidence="1">The sequence shown here is derived from an EMBL/GenBank/DDBJ whole genome shotgun (WGS) entry which is preliminary data.</text>
</comment>
<evidence type="ECO:0000313" key="2">
    <source>
        <dbReference type="Proteomes" id="UP000828390"/>
    </source>
</evidence>
<reference evidence="1" key="2">
    <citation type="submission" date="2020-11" db="EMBL/GenBank/DDBJ databases">
        <authorList>
            <person name="McCartney M.A."/>
            <person name="Auch B."/>
            <person name="Kono T."/>
            <person name="Mallez S."/>
            <person name="Becker A."/>
            <person name="Gohl D.M."/>
            <person name="Silverstein K.A.T."/>
            <person name="Koren S."/>
            <person name="Bechman K.B."/>
            <person name="Herman A."/>
            <person name="Abrahante J.E."/>
            <person name="Garbe J."/>
        </authorList>
    </citation>
    <scope>NUCLEOTIDE SEQUENCE</scope>
    <source>
        <strain evidence="1">Duluth1</strain>
        <tissue evidence="1">Whole animal</tissue>
    </source>
</reference>
<dbReference type="AlphaFoldDB" id="A0A9D4KJ45"/>
<sequence length="56" mass="6256">MVRLLVEGSDLHRIKTTRSAKVQKSLVSLWDKYEATECTTSEFLAKVGQAFGVVLD</sequence>
<protein>
    <submittedName>
        <fullName evidence="1">Uncharacterized protein</fullName>
    </submittedName>
</protein>
<dbReference type="Proteomes" id="UP000828390">
    <property type="component" value="Unassembled WGS sequence"/>
</dbReference>
<reference evidence="1" key="1">
    <citation type="journal article" date="2019" name="bioRxiv">
        <title>The Genome of the Zebra Mussel, Dreissena polymorpha: A Resource for Invasive Species Research.</title>
        <authorList>
            <person name="McCartney M.A."/>
            <person name="Auch B."/>
            <person name="Kono T."/>
            <person name="Mallez S."/>
            <person name="Zhang Y."/>
            <person name="Obille A."/>
            <person name="Becker A."/>
            <person name="Abrahante J.E."/>
            <person name="Garbe J."/>
            <person name="Badalamenti J.P."/>
            <person name="Herman A."/>
            <person name="Mangelson H."/>
            <person name="Liachko I."/>
            <person name="Sullivan S."/>
            <person name="Sone E.D."/>
            <person name="Koren S."/>
            <person name="Silverstein K.A.T."/>
            <person name="Beckman K.B."/>
            <person name="Gohl D.M."/>
        </authorList>
    </citation>
    <scope>NUCLEOTIDE SEQUENCE</scope>
    <source>
        <strain evidence="1">Duluth1</strain>
        <tissue evidence="1">Whole animal</tissue>
    </source>
</reference>
<name>A0A9D4KJ45_DREPO</name>
<accession>A0A9D4KJ45</accession>
<organism evidence="1 2">
    <name type="scientific">Dreissena polymorpha</name>
    <name type="common">Zebra mussel</name>
    <name type="synonym">Mytilus polymorpha</name>
    <dbReference type="NCBI Taxonomy" id="45954"/>
    <lineage>
        <taxon>Eukaryota</taxon>
        <taxon>Metazoa</taxon>
        <taxon>Spiralia</taxon>
        <taxon>Lophotrochozoa</taxon>
        <taxon>Mollusca</taxon>
        <taxon>Bivalvia</taxon>
        <taxon>Autobranchia</taxon>
        <taxon>Heteroconchia</taxon>
        <taxon>Euheterodonta</taxon>
        <taxon>Imparidentia</taxon>
        <taxon>Neoheterodontei</taxon>
        <taxon>Myida</taxon>
        <taxon>Dreissenoidea</taxon>
        <taxon>Dreissenidae</taxon>
        <taxon>Dreissena</taxon>
    </lineage>
</organism>
<gene>
    <name evidence="1" type="ORF">DPMN_113948</name>
</gene>